<evidence type="ECO:0000259" key="2">
    <source>
        <dbReference type="PROSITE" id="PS50972"/>
    </source>
</evidence>
<dbReference type="PANTHER" id="PTHR20941:SF8">
    <property type="entry name" value="INACTIVE DIHYDROPTEROATE SYNTHASE 2"/>
    <property type="match status" value="1"/>
</dbReference>
<dbReference type="RefSeq" id="WP_349637338.1">
    <property type="nucleotide sequence ID" value="NZ_CP090958.1"/>
</dbReference>
<dbReference type="InterPro" id="IPR011005">
    <property type="entry name" value="Dihydropteroate_synth-like_sf"/>
</dbReference>
<reference evidence="3 4" key="1">
    <citation type="submission" date="2023-05" db="EMBL/GenBank/DDBJ databases">
        <title>Lithophilousrod everest ZFBP1038 complete genpme.</title>
        <authorList>
            <person name="Tian M."/>
        </authorList>
    </citation>
    <scope>NUCLEOTIDE SEQUENCE [LARGE SCALE GENOMIC DNA]</scope>
    <source>
        <strain evidence="3 4">ZFBP1038</strain>
    </source>
</reference>
<dbReference type="EMBL" id="CP090958">
    <property type="protein sequence ID" value="WGW10557.1"/>
    <property type="molecule type" value="Genomic_DNA"/>
</dbReference>
<dbReference type="InterPro" id="IPR045031">
    <property type="entry name" value="DHP_synth-like"/>
</dbReference>
<evidence type="ECO:0000313" key="4">
    <source>
        <dbReference type="Proteomes" id="UP001209083"/>
    </source>
</evidence>
<dbReference type="SUPFAM" id="SSF51717">
    <property type="entry name" value="Dihydropteroate synthetase-like"/>
    <property type="match status" value="1"/>
</dbReference>
<dbReference type="GO" id="GO:0004156">
    <property type="term" value="F:dihydropteroate synthase activity"/>
    <property type="evidence" value="ECO:0007669"/>
    <property type="project" value="UniProtKB-EC"/>
</dbReference>
<sequence>MSLLRLGSRTITPARPAVMAVINRTPDSFYSGARTLDDNLAQDAVQMAIDEGADIIDIGGVRAGYGDAISAAEEILRVAGFVEWVRDSYPDVLISIDTWRSEVADAAASGGANLINDTWAGHDPLLIEVAAAHRIGIVCSHTGHLPPRTDPHRMRYGRSTRGVLDDVLVTLKESASRAIRAGIDPASILVDPTHDFGKNTRHGLLLLKHTEEIVALGYPVLMALSRKDFVGETLGLDKPEQRLEGSLAATAVAAWQGALVFRSHDVLATRQVLDMVASIKGDRQPSRSVRGLA</sequence>
<dbReference type="CDD" id="cd00739">
    <property type="entry name" value="DHPS"/>
    <property type="match status" value="1"/>
</dbReference>
<dbReference type="Pfam" id="PF00809">
    <property type="entry name" value="Pterin_bind"/>
    <property type="match status" value="1"/>
</dbReference>
<gene>
    <name evidence="3" type="primary">folP</name>
    <name evidence="3" type="ORF">LWF01_10445</name>
</gene>
<keyword evidence="4" id="KW-1185">Reference proteome</keyword>
<dbReference type="PROSITE" id="PS50972">
    <property type="entry name" value="PTERIN_BINDING"/>
    <property type="match status" value="1"/>
</dbReference>
<feature type="domain" description="Pterin-binding" evidence="2">
    <location>
        <begin position="16"/>
        <end position="274"/>
    </location>
</feature>
<evidence type="ECO:0000313" key="3">
    <source>
        <dbReference type="EMBL" id="WGW10557.1"/>
    </source>
</evidence>
<organism evidence="3 4">
    <name type="scientific">Saxibacter everestensis</name>
    <dbReference type="NCBI Taxonomy" id="2909229"/>
    <lineage>
        <taxon>Bacteria</taxon>
        <taxon>Bacillati</taxon>
        <taxon>Actinomycetota</taxon>
        <taxon>Actinomycetes</taxon>
        <taxon>Micrococcales</taxon>
        <taxon>Brevibacteriaceae</taxon>
        <taxon>Saxibacter</taxon>
    </lineage>
</organism>
<dbReference type="EC" id="2.5.1.15" evidence="3"/>
<dbReference type="InterPro" id="IPR006390">
    <property type="entry name" value="DHP_synth_dom"/>
</dbReference>
<evidence type="ECO:0000256" key="1">
    <source>
        <dbReference type="ARBA" id="ARBA00009503"/>
    </source>
</evidence>
<accession>A0ABY8QNM5</accession>
<dbReference type="InterPro" id="IPR000489">
    <property type="entry name" value="Pterin-binding_dom"/>
</dbReference>
<comment type="similarity">
    <text evidence="1">Belongs to the DHPS family.</text>
</comment>
<name>A0ABY8QNM5_9MICO</name>
<dbReference type="PANTHER" id="PTHR20941">
    <property type="entry name" value="FOLATE SYNTHESIS PROTEINS"/>
    <property type="match status" value="1"/>
</dbReference>
<protein>
    <submittedName>
        <fullName evidence="3">Dihydropteroate synthase</fullName>
        <ecNumber evidence="3">2.5.1.15</ecNumber>
    </submittedName>
</protein>
<dbReference type="NCBIfam" id="TIGR01496">
    <property type="entry name" value="DHPS"/>
    <property type="match status" value="1"/>
</dbReference>
<dbReference type="Proteomes" id="UP001209083">
    <property type="component" value="Chromosome"/>
</dbReference>
<keyword evidence="3" id="KW-0808">Transferase</keyword>
<dbReference type="Gene3D" id="3.20.20.20">
    <property type="entry name" value="Dihydropteroate synthase-like"/>
    <property type="match status" value="1"/>
</dbReference>
<proteinExistence type="inferred from homology"/>